<dbReference type="AlphaFoldDB" id="A0A9Q0K2X6"/>
<dbReference type="Pfam" id="PF05553">
    <property type="entry name" value="DUF761"/>
    <property type="match status" value="1"/>
</dbReference>
<sequence>MPRQRAPIFERALNLLNIPVFMEKMGKPICPKFIFPKNRRKFKKLKLLKYYSYAFIEEYQFSPSNTPLVHYYRKPYKKRSRGRDIHSLFFLCSCSGGLRVEGEYEGDGIREFASESPPPIIANGTAKELPELLGSNEEDDSVDQKAELFIQRFYEEMRMQRQEYSALAVPPREIVTFDHPTFPFCGGDRVLGLGRNEVLGKPTIEPERVSSVADETETIPATEEIRDVAMVFSELGKTRLHSNIVGHSHTQMNTPEPLRIDRLLLVAAASDPSPLEFLTF</sequence>
<dbReference type="InterPro" id="IPR008480">
    <property type="entry name" value="DUF761_pln"/>
</dbReference>
<dbReference type="PANTHER" id="PTHR33265">
    <property type="entry name" value="AVR9/CF-9 RAPIDLY ELICITED PROTEIN-RELATED"/>
    <property type="match status" value="1"/>
</dbReference>
<evidence type="ECO:0000313" key="2">
    <source>
        <dbReference type="Proteomes" id="UP001141806"/>
    </source>
</evidence>
<dbReference type="EMBL" id="JAMYWD010000009">
    <property type="protein sequence ID" value="KAJ4959975.1"/>
    <property type="molecule type" value="Genomic_DNA"/>
</dbReference>
<accession>A0A9Q0K2X6</accession>
<comment type="caution">
    <text evidence="1">The sequence shown here is derived from an EMBL/GenBank/DDBJ whole genome shotgun (WGS) entry which is preliminary data.</text>
</comment>
<evidence type="ECO:0000313" key="1">
    <source>
        <dbReference type="EMBL" id="KAJ4959975.1"/>
    </source>
</evidence>
<protein>
    <submittedName>
        <fullName evidence="1">Uncharacterized protein</fullName>
    </submittedName>
</protein>
<reference evidence="1" key="1">
    <citation type="journal article" date="2023" name="Plant J.">
        <title>The genome of the king protea, Protea cynaroides.</title>
        <authorList>
            <person name="Chang J."/>
            <person name="Duong T.A."/>
            <person name="Schoeman C."/>
            <person name="Ma X."/>
            <person name="Roodt D."/>
            <person name="Barker N."/>
            <person name="Li Z."/>
            <person name="Van de Peer Y."/>
            <person name="Mizrachi E."/>
        </authorList>
    </citation>
    <scope>NUCLEOTIDE SEQUENCE</scope>
    <source>
        <tissue evidence="1">Young leaves</tissue>
    </source>
</reference>
<name>A0A9Q0K2X6_9MAGN</name>
<proteinExistence type="predicted"/>
<organism evidence="1 2">
    <name type="scientific">Protea cynaroides</name>
    <dbReference type="NCBI Taxonomy" id="273540"/>
    <lineage>
        <taxon>Eukaryota</taxon>
        <taxon>Viridiplantae</taxon>
        <taxon>Streptophyta</taxon>
        <taxon>Embryophyta</taxon>
        <taxon>Tracheophyta</taxon>
        <taxon>Spermatophyta</taxon>
        <taxon>Magnoliopsida</taxon>
        <taxon>Proteales</taxon>
        <taxon>Proteaceae</taxon>
        <taxon>Protea</taxon>
    </lineage>
</organism>
<gene>
    <name evidence="1" type="ORF">NE237_019885</name>
</gene>
<dbReference type="PANTHER" id="PTHR33265:SF10">
    <property type="entry name" value="OS01G0133200 PROTEIN"/>
    <property type="match status" value="1"/>
</dbReference>
<keyword evidence="2" id="KW-1185">Reference proteome</keyword>
<dbReference type="Proteomes" id="UP001141806">
    <property type="component" value="Unassembled WGS sequence"/>
</dbReference>
<dbReference type="OrthoDB" id="1936669at2759"/>